<gene>
    <name evidence="1" type="ORF">ACFFQA_08480</name>
</gene>
<reference evidence="1 2" key="1">
    <citation type="submission" date="2024-09" db="EMBL/GenBank/DDBJ databases">
        <authorList>
            <person name="Sun Q."/>
            <person name="Mori K."/>
        </authorList>
    </citation>
    <scope>NUCLEOTIDE SEQUENCE [LARGE SCALE GENOMIC DNA]</scope>
    <source>
        <strain evidence="1 2">TBRC 7907</strain>
    </source>
</reference>
<name>A0ABV5ZUU3_9PSEU</name>
<evidence type="ECO:0000313" key="2">
    <source>
        <dbReference type="Proteomes" id="UP001589693"/>
    </source>
</evidence>
<keyword evidence="2" id="KW-1185">Reference proteome</keyword>
<dbReference type="RefSeq" id="WP_377851131.1">
    <property type="nucleotide sequence ID" value="NZ_JBHLZU010000006.1"/>
</dbReference>
<protein>
    <submittedName>
        <fullName evidence="1">Uncharacterized protein</fullName>
    </submittedName>
</protein>
<organism evidence="1 2">
    <name type="scientific">Allokutzneria oryzae</name>
    <dbReference type="NCBI Taxonomy" id="1378989"/>
    <lineage>
        <taxon>Bacteria</taxon>
        <taxon>Bacillati</taxon>
        <taxon>Actinomycetota</taxon>
        <taxon>Actinomycetes</taxon>
        <taxon>Pseudonocardiales</taxon>
        <taxon>Pseudonocardiaceae</taxon>
        <taxon>Allokutzneria</taxon>
    </lineage>
</organism>
<accession>A0ABV5ZUU3</accession>
<sequence>MTLQHLWLADMDGNLIQPPAITLLTLRSKYGERARPDTPQDVTLHAELGVTDDDGDLHTHALTPALPYAAAAEMRLHLVQLLAKHGATEVPAILRVSLQDNVIRWTLDRLSPPAEASAPQS</sequence>
<comment type="caution">
    <text evidence="1">The sequence shown here is derived from an EMBL/GenBank/DDBJ whole genome shotgun (WGS) entry which is preliminary data.</text>
</comment>
<dbReference type="Proteomes" id="UP001589693">
    <property type="component" value="Unassembled WGS sequence"/>
</dbReference>
<proteinExistence type="predicted"/>
<evidence type="ECO:0000313" key="1">
    <source>
        <dbReference type="EMBL" id="MFB9903973.1"/>
    </source>
</evidence>
<dbReference type="EMBL" id="JBHLZU010000006">
    <property type="protein sequence ID" value="MFB9903973.1"/>
    <property type="molecule type" value="Genomic_DNA"/>
</dbReference>